<keyword evidence="5" id="KW-0627">Porphyrin biosynthesis</keyword>
<keyword evidence="4" id="KW-0520">NAD</keyword>
<comment type="catalytic activity">
    <reaction evidence="6">
        <text>precorrin-2 + NAD(+) = sirohydrochlorin + NADH + 2 H(+)</text>
        <dbReference type="Rhea" id="RHEA:15613"/>
        <dbReference type="ChEBI" id="CHEBI:15378"/>
        <dbReference type="ChEBI" id="CHEBI:57540"/>
        <dbReference type="ChEBI" id="CHEBI:57945"/>
        <dbReference type="ChEBI" id="CHEBI:58351"/>
        <dbReference type="ChEBI" id="CHEBI:58827"/>
        <dbReference type="EC" id="1.3.1.76"/>
    </reaction>
</comment>
<dbReference type="AlphaFoldDB" id="A0A7C5PHX1"/>
<accession>A0A7C5PHX1</accession>
<evidence type="ECO:0000313" key="7">
    <source>
        <dbReference type="EMBL" id="HHI66431.1"/>
    </source>
</evidence>
<comment type="pathway">
    <text evidence="1">Porphyrin-containing compound metabolism; siroheme biosynthesis; sirohydrochlorin from precorrin-2: step 1/1.</text>
</comment>
<evidence type="ECO:0000256" key="2">
    <source>
        <dbReference type="ARBA" id="ARBA00012400"/>
    </source>
</evidence>
<protein>
    <recommendedName>
        <fullName evidence="2">precorrin-2 dehydrogenase</fullName>
        <ecNumber evidence="2">1.3.1.76</ecNumber>
    </recommendedName>
</protein>
<dbReference type="PANTHER" id="PTHR35330:SF1">
    <property type="entry name" value="SIROHEME BIOSYNTHESIS PROTEIN MET8"/>
    <property type="match status" value="1"/>
</dbReference>
<dbReference type="EC" id="1.3.1.76" evidence="2"/>
<evidence type="ECO:0000256" key="1">
    <source>
        <dbReference type="ARBA" id="ARBA00005010"/>
    </source>
</evidence>
<evidence type="ECO:0000256" key="6">
    <source>
        <dbReference type="ARBA" id="ARBA00047561"/>
    </source>
</evidence>
<dbReference type="Gene3D" id="3.40.50.720">
    <property type="entry name" value="NAD(P)-binding Rossmann-like Domain"/>
    <property type="match status" value="1"/>
</dbReference>
<dbReference type="SUPFAM" id="SSF51735">
    <property type="entry name" value="NAD(P)-binding Rossmann-fold domains"/>
    <property type="match status" value="1"/>
</dbReference>
<dbReference type="InterPro" id="IPR036291">
    <property type="entry name" value="NAD(P)-bd_dom_sf"/>
</dbReference>
<evidence type="ECO:0000256" key="5">
    <source>
        <dbReference type="ARBA" id="ARBA00023244"/>
    </source>
</evidence>
<keyword evidence="3" id="KW-0560">Oxidoreductase</keyword>
<dbReference type="UniPathway" id="UPA00262">
    <property type="reaction ID" value="UER00222"/>
</dbReference>
<dbReference type="NCBIfam" id="TIGR01470">
    <property type="entry name" value="cysG_Nterm"/>
    <property type="match status" value="1"/>
</dbReference>
<evidence type="ECO:0000256" key="4">
    <source>
        <dbReference type="ARBA" id="ARBA00023027"/>
    </source>
</evidence>
<dbReference type="GO" id="GO:0019354">
    <property type="term" value="P:siroheme biosynthetic process"/>
    <property type="evidence" value="ECO:0007669"/>
    <property type="project" value="UniProtKB-UniPathway"/>
</dbReference>
<dbReference type="EMBL" id="DRUY01000261">
    <property type="protein sequence ID" value="HHI66431.1"/>
    <property type="molecule type" value="Genomic_DNA"/>
</dbReference>
<dbReference type="InterPro" id="IPR028161">
    <property type="entry name" value="Met8-like"/>
</dbReference>
<reference evidence="7" key="1">
    <citation type="journal article" date="2020" name="mSystems">
        <title>Genome- and Community-Level Interaction Insights into Carbon Utilization and Element Cycling Functions of Hydrothermarchaeota in Hydrothermal Sediment.</title>
        <authorList>
            <person name="Zhou Z."/>
            <person name="Liu Y."/>
            <person name="Xu W."/>
            <person name="Pan J."/>
            <person name="Luo Z.H."/>
            <person name="Li M."/>
        </authorList>
    </citation>
    <scope>NUCLEOTIDE SEQUENCE [LARGE SCALE GENOMIC DNA]</scope>
    <source>
        <strain evidence="7">SpSt-1019</strain>
    </source>
</reference>
<sequence>MYFPFLIDLDGKAILVVGGGKVAYRKVLLFKRFTKNITILSPVICHEMEEEIKRNNFSFLKKSFENDDILKFDIIIAATNNRYVNRTISLESKRKNKLVNVVDDPELCAFIVPSIIS</sequence>
<evidence type="ECO:0000256" key="3">
    <source>
        <dbReference type="ARBA" id="ARBA00023002"/>
    </source>
</evidence>
<gene>
    <name evidence="7" type="ORF">ENL70_07810</name>
</gene>
<name>A0A7C5PHX1_9BACT</name>
<organism evidence="7">
    <name type="scientific">Thermodesulfobium narugense</name>
    <dbReference type="NCBI Taxonomy" id="184064"/>
    <lineage>
        <taxon>Bacteria</taxon>
        <taxon>Pseudomonadati</taxon>
        <taxon>Thermodesulfobiota</taxon>
        <taxon>Thermodesulfobiia</taxon>
        <taxon>Thermodesulfobiales</taxon>
        <taxon>Thermodesulfobiaceae</taxon>
        <taxon>Thermodesulfobium</taxon>
    </lineage>
</organism>
<proteinExistence type="predicted"/>
<comment type="caution">
    <text evidence="7">The sequence shown here is derived from an EMBL/GenBank/DDBJ whole genome shotgun (WGS) entry which is preliminary data.</text>
</comment>
<dbReference type="GO" id="GO:0043115">
    <property type="term" value="F:precorrin-2 dehydrogenase activity"/>
    <property type="evidence" value="ECO:0007669"/>
    <property type="project" value="UniProtKB-EC"/>
</dbReference>
<dbReference type="InterPro" id="IPR006367">
    <property type="entry name" value="Sirohaem_synthase_N"/>
</dbReference>
<dbReference type="GO" id="GO:0004325">
    <property type="term" value="F:ferrochelatase activity"/>
    <property type="evidence" value="ECO:0007669"/>
    <property type="project" value="InterPro"/>
</dbReference>
<dbReference type="Pfam" id="PF13241">
    <property type="entry name" value="NAD_binding_7"/>
    <property type="match status" value="1"/>
</dbReference>
<dbReference type="PANTHER" id="PTHR35330">
    <property type="entry name" value="SIROHEME BIOSYNTHESIS PROTEIN MET8"/>
    <property type="match status" value="1"/>
</dbReference>